<evidence type="ECO:0000256" key="1">
    <source>
        <dbReference type="SAM" id="MobiDB-lite"/>
    </source>
</evidence>
<organism evidence="2">
    <name type="scientific">Norovirus Rn/GV/HKU_CT2/HKG/2011</name>
    <dbReference type="NCBI Taxonomy" id="1246678"/>
    <lineage>
        <taxon>Viruses</taxon>
        <taxon>Riboviria</taxon>
        <taxon>Orthornavirae</taxon>
        <taxon>Pisuviricota</taxon>
        <taxon>Pisoniviricetes</taxon>
        <taxon>Picornavirales</taxon>
        <taxon>Caliciviridae</taxon>
        <taxon>Norovirus</taxon>
        <taxon>Norovirus norwalkense</taxon>
        <taxon>Norwalk virus</taxon>
    </lineage>
</organism>
<feature type="compositionally biased region" description="Polar residues" evidence="1">
    <location>
        <begin position="185"/>
        <end position="207"/>
    </location>
</feature>
<dbReference type="Pfam" id="PF03035">
    <property type="entry name" value="RNA_capsid"/>
    <property type="match status" value="1"/>
</dbReference>
<protein>
    <submittedName>
        <fullName evidence="2">VP2 minor structural protein</fullName>
    </submittedName>
</protein>
<evidence type="ECO:0000313" key="2">
    <source>
        <dbReference type="EMBL" id="AFV48047.1"/>
    </source>
</evidence>
<sequence length="218" mass="22925">MSALAGAVGGGLMGIIGSSINNWQNYQMNAQLASQQFGYNQALLGAQIQAQKDLTLMGQNFNMMMQANSFQHDKNMLEAQVRAQAQAQENAINIKSAQLQAAGYSKADAVRMAYGQAPTRTLDWSGTRYYAPSAPVTGFSGGFSPSYTSGLRSYTPMAATGSFPVGGVSLSALRGWLPGRHGSWSPAQTTTSLGTPGSYRPLNSPSGISLPKVGESSV</sequence>
<reference evidence="2" key="1">
    <citation type="journal article" date="2012" name="J. Virol.">
        <title>Complete genome sequences of novel rat noroviruses in Hong Kong.</title>
        <authorList>
            <person name="Tse H."/>
            <person name="Chan W.M."/>
            <person name="Lam C.S."/>
            <person name="Lau S.K."/>
            <person name="Woo P.C."/>
            <person name="Yuen K.Y."/>
        </authorList>
    </citation>
    <scope>NUCLEOTIDE SEQUENCE</scope>
    <source>
        <strain evidence="2">Rn/GV/HKU_CT2/HKG/2011</strain>
    </source>
</reference>
<dbReference type="InterPro" id="IPR004278">
    <property type="entry name" value="VP2"/>
</dbReference>
<dbReference type="EMBL" id="JX486101">
    <property type="protein sequence ID" value="AFV48047.1"/>
    <property type="molecule type" value="Genomic_RNA"/>
</dbReference>
<name>K4NW74_NORV</name>
<feature type="region of interest" description="Disordered" evidence="1">
    <location>
        <begin position="181"/>
        <end position="218"/>
    </location>
</feature>
<accession>K4NW74</accession>
<proteinExistence type="predicted"/>